<dbReference type="VEuPathDB" id="FungiDB:BO83DRAFT_238327"/>
<organism evidence="2 3">
    <name type="scientific">Aspergillus eucalypticola (strain CBS 122712 / IBT 29274)</name>
    <dbReference type="NCBI Taxonomy" id="1448314"/>
    <lineage>
        <taxon>Eukaryota</taxon>
        <taxon>Fungi</taxon>
        <taxon>Dikarya</taxon>
        <taxon>Ascomycota</taxon>
        <taxon>Pezizomycotina</taxon>
        <taxon>Eurotiomycetes</taxon>
        <taxon>Eurotiomycetidae</taxon>
        <taxon>Eurotiales</taxon>
        <taxon>Aspergillaceae</taxon>
        <taxon>Aspergillus</taxon>
        <taxon>Aspergillus subgen. Circumdati</taxon>
    </lineage>
</organism>
<keyword evidence="1" id="KW-0732">Signal</keyword>
<keyword evidence="3" id="KW-1185">Reference proteome</keyword>
<reference evidence="2" key="1">
    <citation type="submission" date="2016-12" db="EMBL/GenBank/DDBJ databases">
        <title>The genomes of Aspergillus section Nigri reveals drivers in fungal speciation.</title>
        <authorList>
            <consortium name="DOE Joint Genome Institute"/>
            <person name="Vesth T.C."/>
            <person name="Nybo J."/>
            <person name="Theobald S."/>
            <person name="Brandl J."/>
            <person name="Frisvad J.C."/>
            <person name="Nielsen K.F."/>
            <person name="Lyhne E.K."/>
            <person name="Kogle M.E."/>
            <person name="Kuo A."/>
            <person name="Riley R."/>
            <person name="Clum A."/>
            <person name="Nolan M."/>
            <person name="Lipzen A."/>
            <person name="Salamov A."/>
            <person name="Henrissat B."/>
            <person name="Wiebenga A."/>
            <person name="De vries R.P."/>
            <person name="Grigoriev I.V."/>
            <person name="Mortensen U.H."/>
            <person name="Andersen M.R."/>
            <person name="Baker S.E."/>
        </authorList>
    </citation>
    <scope>NUCLEOTIDE SEQUENCE</scope>
    <source>
        <strain evidence="2">CBS 122712</strain>
    </source>
</reference>
<evidence type="ECO:0000256" key="1">
    <source>
        <dbReference type="SAM" id="SignalP"/>
    </source>
</evidence>
<gene>
    <name evidence="2" type="ORF">BO83DRAFT_238327</name>
</gene>
<comment type="caution">
    <text evidence="2">The sequence shown here is derived from an EMBL/GenBank/DDBJ whole genome shotgun (WGS) entry which is preliminary data.</text>
</comment>
<evidence type="ECO:0000313" key="3">
    <source>
        <dbReference type="Proteomes" id="UP000246171"/>
    </source>
</evidence>
<dbReference type="RefSeq" id="XP_025389729.1">
    <property type="nucleotide sequence ID" value="XM_025526948.1"/>
</dbReference>
<dbReference type="Proteomes" id="UP000246171">
    <property type="component" value="Unassembled WGS sequence"/>
</dbReference>
<sequence>MIYRKITCFLLFFLPIPLALTSEFFTKGNPPFISFLPFLSRFTFTAGVLKYWIWRSVLGFCVDYVKCSFYFISWQGVCLLV</sequence>
<proteinExistence type="predicted"/>
<dbReference type="AlphaFoldDB" id="A0A317VT51"/>
<accession>A0A317VT51</accession>
<name>A0A317VT51_ASPEC</name>
<dbReference type="GeneID" id="37048910"/>
<feature type="signal peptide" evidence="1">
    <location>
        <begin position="1"/>
        <end position="21"/>
    </location>
</feature>
<feature type="chain" id="PRO_5016319454" evidence="1">
    <location>
        <begin position="22"/>
        <end position="81"/>
    </location>
</feature>
<protein>
    <submittedName>
        <fullName evidence="2">Uncharacterized protein</fullName>
    </submittedName>
</protein>
<dbReference type="EMBL" id="MSFU01000008">
    <property type="protein sequence ID" value="PWY76739.1"/>
    <property type="molecule type" value="Genomic_DNA"/>
</dbReference>
<evidence type="ECO:0000313" key="2">
    <source>
        <dbReference type="EMBL" id="PWY76739.1"/>
    </source>
</evidence>
<dbReference type="OrthoDB" id="10508643at2759"/>